<feature type="transmembrane region" description="Helical" evidence="7">
    <location>
        <begin position="6"/>
        <end position="25"/>
    </location>
</feature>
<dbReference type="Gene3D" id="1.20.144.10">
    <property type="entry name" value="Phosphatidic acid phosphatase type 2/haloperoxidase"/>
    <property type="match status" value="1"/>
</dbReference>
<keyword evidence="3 7" id="KW-0812">Transmembrane</keyword>
<evidence type="ECO:0000256" key="2">
    <source>
        <dbReference type="ARBA" id="ARBA00022475"/>
    </source>
</evidence>
<evidence type="ECO:0000256" key="3">
    <source>
        <dbReference type="ARBA" id="ARBA00022692"/>
    </source>
</evidence>
<evidence type="ECO:0000256" key="4">
    <source>
        <dbReference type="ARBA" id="ARBA00022801"/>
    </source>
</evidence>
<evidence type="ECO:0000313" key="10">
    <source>
        <dbReference type="Proteomes" id="UP000199249"/>
    </source>
</evidence>
<feature type="transmembrane region" description="Helical" evidence="7">
    <location>
        <begin position="84"/>
        <end position="104"/>
    </location>
</feature>
<dbReference type="EMBL" id="FNOV01000005">
    <property type="protein sequence ID" value="SDY06902.1"/>
    <property type="molecule type" value="Genomic_DNA"/>
</dbReference>
<dbReference type="AlphaFoldDB" id="A0A1H3GU98"/>
<dbReference type="PANTHER" id="PTHR14969">
    <property type="entry name" value="SPHINGOSINE-1-PHOSPHATE PHOSPHOHYDROLASE"/>
    <property type="match status" value="1"/>
</dbReference>
<keyword evidence="6 7" id="KW-0472">Membrane</keyword>
<dbReference type="Pfam" id="PF01569">
    <property type="entry name" value="PAP2"/>
    <property type="match status" value="1"/>
</dbReference>
<evidence type="ECO:0000256" key="5">
    <source>
        <dbReference type="ARBA" id="ARBA00022989"/>
    </source>
</evidence>
<reference evidence="10" key="1">
    <citation type="submission" date="2016-10" db="EMBL/GenBank/DDBJ databases">
        <authorList>
            <person name="Varghese N."/>
            <person name="Submissions S."/>
        </authorList>
    </citation>
    <scope>NUCLEOTIDE SEQUENCE [LARGE SCALE GENOMIC DNA]</scope>
    <source>
        <strain evidence="10">CGMCC 1.8975</strain>
    </source>
</reference>
<dbReference type="RefSeq" id="WP_092739261.1">
    <property type="nucleotide sequence ID" value="NZ_FNOV01000005.1"/>
</dbReference>
<evidence type="ECO:0000313" key="9">
    <source>
        <dbReference type="EMBL" id="SDY06902.1"/>
    </source>
</evidence>
<dbReference type="InterPro" id="IPR000326">
    <property type="entry name" value="PAP2/HPO"/>
</dbReference>
<dbReference type="InterPro" id="IPR036938">
    <property type="entry name" value="PAP2/HPO_sf"/>
</dbReference>
<keyword evidence="5 7" id="KW-1133">Transmembrane helix</keyword>
<feature type="domain" description="Phosphatidic acid phosphatase type 2/haloperoxidase" evidence="8">
    <location>
        <begin position="87"/>
        <end position="199"/>
    </location>
</feature>
<protein>
    <submittedName>
        <fullName evidence="9">PAP2 superfamily protein</fullName>
    </submittedName>
</protein>
<dbReference type="PANTHER" id="PTHR14969:SF62">
    <property type="entry name" value="DECAPRENYLPHOSPHORYL-5-PHOSPHORIBOSE PHOSPHATASE RV3807C-RELATED"/>
    <property type="match status" value="1"/>
</dbReference>
<organism evidence="9 10">
    <name type="scientific">Hymenobacter psychrophilus</name>
    <dbReference type="NCBI Taxonomy" id="651662"/>
    <lineage>
        <taxon>Bacteria</taxon>
        <taxon>Pseudomonadati</taxon>
        <taxon>Bacteroidota</taxon>
        <taxon>Cytophagia</taxon>
        <taxon>Cytophagales</taxon>
        <taxon>Hymenobacteraceae</taxon>
        <taxon>Hymenobacter</taxon>
    </lineage>
</organism>
<feature type="transmembrane region" description="Helical" evidence="7">
    <location>
        <begin position="59"/>
        <end position="78"/>
    </location>
</feature>
<dbReference type="OrthoDB" id="882709at2"/>
<evidence type="ECO:0000259" key="8">
    <source>
        <dbReference type="SMART" id="SM00014"/>
    </source>
</evidence>
<dbReference type="SUPFAM" id="SSF48317">
    <property type="entry name" value="Acid phosphatase/Vanadium-dependent haloperoxidase"/>
    <property type="match status" value="1"/>
</dbReference>
<dbReference type="GO" id="GO:0005886">
    <property type="term" value="C:plasma membrane"/>
    <property type="evidence" value="ECO:0007669"/>
    <property type="project" value="UniProtKB-SubCell"/>
</dbReference>
<evidence type="ECO:0000256" key="1">
    <source>
        <dbReference type="ARBA" id="ARBA00004651"/>
    </source>
</evidence>
<accession>A0A1H3GU98</accession>
<dbReference type="STRING" id="651662.SAMN04488069_105178"/>
<feature type="transmembrane region" description="Helical" evidence="7">
    <location>
        <begin position="186"/>
        <end position="205"/>
    </location>
</feature>
<dbReference type="SMART" id="SM00014">
    <property type="entry name" value="acidPPc"/>
    <property type="match status" value="1"/>
</dbReference>
<feature type="transmembrane region" description="Helical" evidence="7">
    <location>
        <begin position="161"/>
        <end position="180"/>
    </location>
</feature>
<comment type="subcellular location">
    <subcellularLocation>
        <location evidence="1">Cell membrane</location>
        <topology evidence="1">Multi-pass membrane protein</topology>
    </subcellularLocation>
</comment>
<proteinExistence type="predicted"/>
<keyword evidence="2" id="KW-1003">Cell membrane</keyword>
<dbReference type="GO" id="GO:0016787">
    <property type="term" value="F:hydrolase activity"/>
    <property type="evidence" value="ECO:0007669"/>
    <property type="project" value="UniProtKB-KW"/>
</dbReference>
<gene>
    <name evidence="9" type="ORF">SAMN04488069_105178</name>
</gene>
<sequence length="219" mass="24657">MSFHFYLRLLLVALLSVPVILLLIVGMDVPLAKLQHDYGAPLQPFFLSFMRLHDGLMSVFWPLVVWPALLLLFSVARWRRWPHSTIWLVALLTLIASQGIVNMLKMYFHRPRPLTVLGELVSDAGFWQAEGQLDSFPSNHAAVAAGLLLPWALRFPKARPWLLTWLGLVCLGRVVLEFHWLSDVVAGAALGLLLTCAFELATWWLRPKLVAGSNNLLSS</sequence>
<keyword evidence="10" id="KW-1185">Reference proteome</keyword>
<name>A0A1H3GU98_9BACT</name>
<keyword evidence="4" id="KW-0378">Hydrolase</keyword>
<evidence type="ECO:0000256" key="6">
    <source>
        <dbReference type="ARBA" id="ARBA00023136"/>
    </source>
</evidence>
<evidence type="ECO:0000256" key="7">
    <source>
        <dbReference type="SAM" id="Phobius"/>
    </source>
</evidence>
<dbReference type="Proteomes" id="UP000199249">
    <property type="component" value="Unassembled WGS sequence"/>
</dbReference>